<sequence length="831" mass="93968">MTVEIQSDRNSAESTEMDTLMTNRIGSNEATHGDSDFPTVSTDASLHKRRQGSSCSSQKCLLSLILLLSLVCLCIGIVLVIMANGKCKKGKDLDGTDNEASSAPSQICAPSEQAKAIKLQEFLDKVQAKYFKLHPNAVAWKPGASREEMRKTFRPFDPSPQKIKIRTDAAFHLLEEIKNITVQENTITSLKPREKKLVAQMKFFLNTNFGQPYDGNYYSGDWMMGPNFFCFQPVCNVGMELSTYIPILKPSSLDDVKRLEEILKLYKKSITQFTENIKLGVKSGMVRSVEECETGLNAFKGTFPMIAQHNETGILKESFLKVALQPEYLNSLSNETIEILKSQTGKDVPQIVKDTLVANVGVPLKALIRYLEGEYASHCVPSSVSSGLANRPLRYVYTNGVRDTSRRTSQTLPTGERLDGKKTYAGMISYFTDTDITASYVYEKGWEILNATYPQVIEIAKEFTGLDNTSAAVTSFRHKLTEQDMYFNAESFPKNESSSEAFRRCSSDEGAKKYCPKRWEALQKWFKTSREVMSLLDPKTVNMFHFTGEQQTTPGCPVSLIADFMPTSAAQSYVNSDSSCSSNCFYRIPFFLENMGPKFSEWSVNAHEARPGHHTQAQGFLEHFTDSCGGVGDWLGRMTSFQAFSEGWALYAEALIGEETDTYQGRPLMKYGWLKWQIWRALRLIIDTGLHSKGLTREQGLELFDRYAWDNTDISRKELSRYQSGPGQATAYLIGKLVISKLKTFAKEQLGEKFDQKEFHYQLLSQGSSPLSFLEEHIKEYIKCKKSPKRSPACNFILRPTRSSIYTTLNSHQLHQQAFYSLPHLQWKRYL</sequence>
<organism evidence="2 3">
    <name type="scientific">Nematostella vectensis</name>
    <name type="common">Starlet sea anemone</name>
    <dbReference type="NCBI Taxonomy" id="45351"/>
    <lineage>
        <taxon>Eukaryota</taxon>
        <taxon>Metazoa</taxon>
        <taxon>Cnidaria</taxon>
        <taxon>Anthozoa</taxon>
        <taxon>Hexacorallia</taxon>
        <taxon>Actiniaria</taxon>
        <taxon>Edwardsiidae</taxon>
        <taxon>Nematostella</taxon>
    </lineage>
</organism>
<dbReference type="EMBL" id="DS469534">
    <property type="protein sequence ID" value="EDO45616.1"/>
    <property type="molecule type" value="Genomic_DNA"/>
</dbReference>
<keyword evidence="1" id="KW-0472">Membrane</keyword>
<dbReference type="PhylomeDB" id="A7RSD2"/>
<dbReference type="AlphaFoldDB" id="A7RSD2"/>
<keyword evidence="3" id="KW-1185">Reference proteome</keyword>
<gene>
    <name evidence="2" type="ORF">NEMVEDRAFT_v1g240368</name>
</gene>
<evidence type="ECO:0008006" key="4">
    <source>
        <dbReference type="Google" id="ProtNLM"/>
    </source>
</evidence>
<evidence type="ECO:0000256" key="1">
    <source>
        <dbReference type="SAM" id="Phobius"/>
    </source>
</evidence>
<feature type="transmembrane region" description="Helical" evidence="1">
    <location>
        <begin position="60"/>
        <end position="83"/>
    </location>
</feature>
<evidence type="ECO:0000313" key="2">
    <source>
        <dbReference type="EMBL" id="EDO45616.1"/>
    </source>
</evidence>
<dbReference type="KEGG" id="nve:5517661"/>
<keyword evidence="1" id="KW-1133">Transmembrane helix</keyword>
<dbReference type="PANTHER" id="PTHR33361">
    <property type="entry name" value="GLR0591 PROTEIN"/>
    <property type="match status" value="1"/>
</dbReference>
<proteinExistence type="predicted"/>
<dbReference type="Pfam" id="PF05960">
    <property type="entry name" value="DUF885"/>
    <property type="match status" value="1"/>
</dbReference>
<accession>A7RSD2</accession>
<dbReference type="InterPro" id="IPR010281">
    <property type="entry name" value="DUF885"/>
</dbReference>
<dbReference type="HOGENOM" id="CLU_019486_0_0_1"/>
<protein>
    <recommendedName>
        <fullName evidence="4">DUF885 domain-containing protein</fullName>
    </recommendedName>
</protein>
<evidence type="ECO:0000313" key="3">
    <source>
        <dbReference type="Proteomes" id="UP000001593"/>
    </source>
</evidence>
<reference evidence="2 3" key="1">
    <citation type="journal article" date="2007" name="Science">
        <title>Sea anemone genome reveals ancestral eumetazoan gene repertoire and genomic organization.</title>
        <authorList>
            <person name="Putnam N.H."/>
            <person name="Srivastava M."/>
            <person name="Hellsten U."/>
            <person name="Dirks B."/>
            <person name="Chapman J."/>
            <person name="Salamov A."/>
            <person name="Terry A."/>
            <person name="Shapiro H."/>
            <person name="Lindquist E."/>
            <person name="Kapitonov V.V."/>
            <person name="Jurka J."/>
            <person name="Genikhovich G."/>
            <person name="Grigoriev I.V."/>
            <person name="Lucas S.M."/>
            <person name="Steele R.E."/>
            <person name="Finnerty J.R."/>
            <person name="Technau U."/>
            <person name="Martindale M.Q."/>
            <person name="Rokhsar D.S."/>
        </authorList>
    </citation>
    <scope>NUCLEOTIDE SEQUENCE [LARGE SCALE GENOMIC DNA]</scope>
    <source>
        <strain evidence="3">CH2 X CH6</strain>
    </source>
</reference>
<dbReference type="Proteomes" id="UP000001593">
    <property type="component" value="Unassembled WGS sequence"/>
</dbReference>
<keyword evidence="1" id="KW-0812">Transmembrane</keyword>
<name>A7RSD2_NEMVE</name>
<dbReference type="eggNOG" id="ENOG502QUES">
    <property type="taxonomic scope" value="Eukaryota"/>
</dbReference>
<dbReference type="OMA" id="VLVIMAN"/>
<dbReference type="InParanoid" id="A7RSD2"/>
<dbReference type="PANTHER" id="PTHR33361:SF2">
    <property type="entry name" value="DUF885 DOMAIN-CONTAINING PROTEIN"/>
    <property type="match status" value="1"/>
</dbReference>